<dbReference type="InterPro" id="IPR015424">
    <property type="entry name" value="PyrdxlP-dep_Trfase"/>
</dbReference>
<comment type="cofactor">
    <cofactor evidence="1">
        <name>pyridoxal 5'-phosphate</name>
        <dbReference type="ChEBI" id="CHEBI:597326"/>
    </cofactor>
</comment>
<proteinExistence type="predicted"/>
<dbReference type="Gene3D" id="3.40.640.10">
    <property type="entry name" value="Type I PLP-dependent aspartate aminotransferase-like (Major domain)"/>
    <property type="match status" value="1"/>
</dbReference>
<keyword evidence="6" id="KW-0670">Pyruvate</keyword>
<gene>
    <name evidence="6" type="ORF">E3W66_02520</name>
</gene>
<name>A0A4Y8UJ30_9GAMM</name>
<evidence type="ECO:0000259" key="5">
    <source>
        <dbReference type="Pfam" id="PF00155"/>
    </source>
</evidence>
<dbReference type="InterPro" id="IPR050859">
    <property type="entry name" value="Class-I_PLP-dep_aminotransf"/>
</dbReference>
<keyword evidence="4" id="KW-0663">Pyridoxal phosphate</keyword>
<dbReference type="PANTHER" id="PTHR42790">
    <property type="entry name" value="AMINOTRANSFERASE"/>
    <property type="match status" value="1"/>
</dbReference>
<keyword evidence="3 6" id="KW-0808">Transferase</keyword>
<evidence type="ECO:0000256" key="3">
    <source>
        <dbReference type="ARBA" id="ARBA00022679"/>
    </source>
</evidence>
<feature type="domain" description="Aminotransferase class I/classII large" evidence="5">
    <location>
        <begin position="61"/>
        <end position="405"/>
    </location>
</feature>
<dbReference type="GO" id="GO:0005829">
    <property type="term" value="C:cytosol"/>
    <property type="evidence" value="ECO:0007669"/>
    <property type="project" value="TreeGrafter"/>
</dbReference>
<keyword evidence="7" id="KW-1185">Reference proteome</keyword>
<dbReference type="InterPro" id="IPR004839">
    <property type="entry name" value="Aminotransferase_I/II_large"/>
</dbReference>
<accession>A0A4Y8UJ30</accession>
<evidence type="ECO:0000256" key="2">
    <source>
        <dbReference type="ARBA" id="ARBA00022576"/>
    </source>
</evidence>
<dbReference type="EMBL" id="SPIA01000001">
    <property type="protein sequence ID" value="TFH68846.1"/>
    <property type="molecule type" value="Genomic_DNA"/>
</dbReference>
<dbReference type="Pfam" id="PF00155">
    <property type="entry name" value="Aminotran_1_2"/>
    <property type="match status" value="1"/>
</dbReference>
<comment type="caution">
    <text evidence="6">The sequence shown here is derived from an EMBL/GenBank/DDBJ whole genome shotgun (WGS) entry which is preliminary data.</text>
</comment>
<evidence type="ECO:0000313" key="7">
    <source>
        <dbReference type="Proteomes" id="UP000298133"/>
    </source>
</evidence>
<dbReference type="OrthoDB" id="9802328at2"/>
<protein>
    <submittedName>
        <fullName evidence="6">Valine--pyruvate transaminase</fullName>
        <ecNumber evidence="6">2.6.1.66</ecNumber>
    </submittedName>
</protein>
<evidence type="ECO:0000256" key="4">
    <source>
        <dbReference type="ARBA" id="ARBA00022898"/>
    </source>
</evidence>
<organism evidence="6 7">
    <name type="scientific">Gammaproteobacteria bacterium LSUCC0057</name>
    <dbReference type="NCBI Taxonomy" id="2559237"/>
    <lineage>
        <taxon>Bacteria</taxon>
        <taxon>Pseudomonadati</taxon>
        <taxon>Pseudomonadota</taxon>
        <taxon>Gammaproteobacteria</taxon>
        <taxon>Cellvibrionales</taxon>
        <taxon>Porticoccaceae</taxon>
        <taxon>SAR92 clade</taxon>
    </lineage>
</organism>
<keyword evidence="2 6" id="KW-0032">Aminotransferase</keyword>
<dbReference type="GO" id="GO:1901605">
    <property type="term" value="P:alpha-amino acid metabolic process"/>
    <property type="evidence" value="ECO:0007669"/>
    <property type="project" value="TreeGrafter"/>
</dbReference>
<dbReference type="EC" id="2.6.1.66" evidence="6"/>
<dbReference type="GO" id="GO:0030170">
    <property type="term" value="F:pyridoxal phosphate binding"/>
    <property type="evidence" value="ECO:0007669"/>
    <property type="project" value="InterPro"/>
</dbReference>
<dbReference type="GO" id="GO:0009042">
    <property type="term" value="F:valine-pyruvate transaminase activity"/>
    <property type="evidence" value="ECO:0007669"/>
    <property type="project" value="UniProtKB-EC"/>
</dbReference>
<dbReference type="AlphaFoldDB" id="A0A4Y8UJ30"/>
<dbReference type="SUPFAM" id="SSF53383">
    <property type="entry name" value="PLP-dependent transferases"/>
    <property type="match status" value="1"/>
</dbReference>
<dbReference type="InterPro" id="IPR015421">
    <property type="entry name" value="PyrdxlP-dep_Trfase_major"/>
</dbReference>
<dbReference type="Proteomes" id="UP000298133">
    <property type="component" value="Unassembled WGS sequence"/>
</dbReference>
<dbReference type="PANTHER" id="PTHR42790:SF4">
    <property type="entry name" value="VALINE--PYRUVATE AMINOTRANSFERASE"/>
    <property type="match status" value="1"/>
</dbReference>
<evidence type="ECO:0000313" key="6">
    <source>
        <dbReference type="EMBL" id="TFH68846.1"/>
    </source>
</evidence>
<sequence>MKLTAFGEKFGGRSGIGELMDDLGQALRENPEIIFMGGGNPARIPQLEQRFERELERVLASPDSRHQLLGIYQSKQGEKAARQALASYLKRHFGWAVGEHNIAFANGSQNACFILYNLFAGSMADGSRRTLHLPLVPEYLGYRDIGLSRDFFTATKPTIELLEQHQFKYRVDLQRLQIDEQCGAISISRPTNPTANVLSDDEVDALQALAAARDIPLIVDGAYGLPFPNIVFGDAAPRWSEQTILMLSLSKLGLPGIRSGIVVASEEVIHAFNNANSIVNLASSTVGPALLTQLLQDDAIDQLSGQIVQPFYRQRASATQALLDSALAGLPYRIHKPEGAIFLWLWLDQLPISSYQLYQRLKQRGVLVVPGEDFFIGVEPQWQHQRQCLRLSYAAEPAVIARGVEIIGQEVRRAYAQ</sequence>
<dbReference type="CDD" id="cd00609">
    <property type="entry name" value="AAT_like"/>
    <property type="match status" value="1"/>
</dbReference>
<reference evidence="6 7" key="1">
    <citation type="submission" date="2019-03" db="EMBL/GenBank/DDBJ databases">
        <title>Draft genome of Gammaproteobacteria bacterium LSUCC0057, a member of the SAR92 clade.</title>
        <authorList>
            <person name="Lanclos V.C."/>
            <person name="Doiron C."/>
            <person name="Henson M.W."/>
            <person name="Thrash J.C."/>
        </authorList>
    </citation>
    <scope>NUCLEOTIDE SEQUENCE [LARGE SCALE GENOMIC DNA]</scope>
    <source>
        <strain evidence="6 7">LSUCC0057</strain>
    </source>
</reference>
<dbReference type="NCBIfam" id="NF006967">
    <property type="entry name" value="PRK09440.1-5"/>
    <property type="match status" value="1"/>
</dbReference>
<evidence type="ECO:0000256" key="1">
    <source>
        <dbReference type="ARBA" id="ARBA00001933"/>
    </source>
</evidence>
<dbReference type="NCBIfam" id="NF006964">
    <property type="entry name" value="PRK09440.1-2"/>
    <property type="match status" value="1"/>
</dbReference>